<evidence type="ECO:0000256" key="2">
    <source>
        <dbReference type="SAM" id="SignalP"/>
    </source>
</evidence>
<gene>
    <name evidence="3" type="ORF">FA10DRAFT_301795</name>
</gene>
<proteinExistence type="predicted"/>
<dbReference type="Proteomes" id="UP000245768">
    <property type="component" value="Unassembled WGS sequence"/>
</dbReference>
<protein>
    <submittedName>
        <fullName evidence="3">Uncharacterized protein</fullName>
    </submittedName>
</protein>
<organism evidence="3 4">
    <name type="scientific">Acaromyces ingoldii</name>
    <dbReference type="NCBI Taxonomy" id="215250"/>
    <lineage>
        <taxon>Eukaryota</taxon>
        <taxon>Fungi</taxon>
        <taxon>Dikarya</taxon>
        <taxon>Basidiomycota</taxon>
        <taxon>Ustilaginomycotina</taxon>
        <taxon>Exobasidiomycetes</taxon>
        <taxon>Exobasidiales</taxon>
        <taxon>Cryptobasidiaceae</taxon>
        <taxon>Acaromyces</taxon>
    </lineage>
</organism>
<dbReference type="InParanoid" id="A0A316YMG2"/>
<keyword evidence="4" id="KW-1185">Reference proteome</keyword>
<dbReference type="RefSeq" id="XP_025377755.1">
    <property type="nucleotide sequence ID" value="XM_025525029.1"/>
</dbReference>
<reference evidence="3 4" key="1">
    <citation type="journal article" date="2018" name="Mol. Biol. Evol.">
        <title>Broad Genomic Sampling Reveals a Smut Pathogenic Ancestry of the Fungal Clade Ustilaginomycotina.</title>
        <authorList>
            <person name="Kijpornyongpan T."/>
            <person name="Mondo S.J."/>
            <person name="Barry K."/>
            <person name="Sandor L."/>
            <person name="Lee J."/>
            <person name="Lipzen A."/>
            <person name="Pangilinan J."/>
            <person name="LaButti K."/>
            <person name="Hainaut M."/>
            <person name="Henrissat B."/>
            <person name="Grigoriev I.V."/>
            <person name="Spatafora J.W."/>
            <person name="Aime M.C."/>
        </authorList>
    </citation>
    <scope>NUCLEOTIDE SEQUENCE [LARGE SCALE GENOMIC DNA]</scope>
    <source>
        <strain evidence="3 4">MCA 4198</strain>
    </source>
</reference>
<dbReference type="EMBL" id="KZ819636">
    <property type="protein sequence ID" value="PWN90557.1"/>
    <property type="molecule type" value="Genomic_DNA"/>
</dbReference>
<feature type="region of interest" description="Disordered" evidence="1">
    <location>
        <begin position="124"/>
        <end position="179"/>
    </location>
</feature>
<feature type="signal peptide" evidence="2">
    <location>
        <begin position="1"/>
        <end position="21"/>
    </location>
</feature>
<accession>A0A316YMG2</accession>
<dbReference type="STRING" id="215250.A0A316YMG2"/>
<dbReference type="PANTHER" id="PTHR37487:SF2">
    <property type="entry name" value="EXPRESSED PROTEIN"/>
    <property type="match status" value="1"/>
</dbReference>
<dbReference type="AlphaFoldDB" id="A0A316YMG2"/>
<evidence type="ECO:0000313" key="4">
    <source>
        <dbReference type="Proteomes" id="UP000245768"/>
    </source>
</evidence>
<dbReference type="OrthoDB" id="3362246at2759"/>
<keyword evidence="2" id="KW-0732">Signal</keyword>
<feature type="chain" id="PRO_5016240475" evidence="2">
    <location>
        <begin position="22"/>
        <end position="200"/>
    </location>
</feature>
<dbReference type="PANTHER" id="PTHR37487">
    <property type="entry name" value="CHROMOSOME 1, WHOLE GENOME SHOTGUN SEQUENCE"/>
    <property type="match status" value="1"/>
</dbReference>
<sequence length="200" mass="18929">MQFSTVVIAASGLAAAGVAMAQSTFSVNTPASVVQCVPLQISWTGGQAPFNPFITAPGDTATILETLPQVTDRTTTWTVNLAAGQKFTINIVDSTGANAPSAQSPAIASGSSSCLSSSSGSSSATSSGSSASSTGSSTAAATSSSSPSSSSSASRSSSGTTSSTSAPASSSSTSHDGASSLSGFAAVIAGVVGIGAAALA</sequence>
<name>A0A316YMG2_9BASI</name>
<evidence type="ECO:0000313" key="3">
    <source>
        <dbReference type="EMBL" id="PWN90557.1"/>
    </source>
</evidence>
<evidence type="ECO:0000256" key="1">
    <source>
        <dbReference type="SAM" id="MobiDB-lite"/>
    </source>
</evidence>
<dbReference type="GeneID" id="37046945"/>